<evidence type="ECO:0008006" key="3">
    <source>
        <dbReference type="Google" id="ProtNLM"/>
    </source>
</evidence>
<keyword evidence="2" id="KW-1185">Reference proteome</keyword>
<proteinExistence type="predicted"/>
<evidence type="ECO:0000313" key="1">
    <source>
        <dbReference type="EMBL" id="TCL05459.1"/>
    </source>
</evidence>
<accession>A0A4R1NEY7</accession>
<organism evidence="1 2">
    <name type="scientific">Sodalis ligni</name>
    <dbReference type="NCBI Taxonomy" id="2697027"/>
    <lineage>
        <taxon>Bacteria</taxon>
        <taxon>Pseudomonadati</taxon>
        <taxon>Pseudomonadota</taxon>
        <taxon>Gammaproteobacteria</taxon>
        <taxon>Enterobacterales</taxon>
        <taxon>Bruguierivoracaceae</taxon>
        <taxon>Sodalis</taxon>
    </lineage>
</organism>
<comment type="caution">
    <text evidence="1">The sequence shown here is derived from an EMBL/GenBank/DDBJ whole genome shotgun (WGS) entry which is preliminary data.</text>
</comment>
<dbReference type="InterPro" id="IPR047812">
    <property type="entry name" value="YshB"/>
</dbReference>
<name>A0A4R1NEY7_9GAMM</name>
<gene>
    <name evidence="1" type="ORF">EZJ58_3647</name>
</gene>
<dbReference type="NCBIfam" id="NF033841">
    <property type="entry name" value="small_YshB"/>
    <property type="match status" value="1"/>
</dbReference>
<protein>
    <recommendedName>
        <fullName evidence="3">YshB family small membrane protein</fullName>
    </recommendedName>
</protein>
<dbReference type="AlphaFoldDB" id="A0A4R1NEY7"/>
<dbReference type="EMBL" id="SJOI01000001">
    <property type="protein sequence ID" value="TCL05459.1"/>
    <property type="molecule type" value="Genomic_DNA"/>
</dbReference>
<sequence length="40" mass="4012">MLNSLIALVTHGADMTAAAGHAPQTALAAILCAALINFFS</sequence>
<dbReference type="Proteomes" id="UP000294555">
    <property type="component" value="Unassembled WGS sequence"/>
</dbReference>
<dbReference type="RefSeq" id="WP_165934192.1">
    <property type="nucleotide sequence ID" value="NZ_CP075169.1"/>
</dbReference>
<reference evidence="1 2" key="1">
    <citation type="submission" date="2019-02" db="EMBL/GenBank/DDBJ databases">
        <title>Investigation of anaerobic lignin degradation for improved lignocellulosic biofuels.</title>
        <authorList>
            <person name="Deangelis K."/>
        </authorList>
    </citation>
    <scope>NUCLEOTIDE SEQUENCE [LARGE SCALE GENOMIC DNA]</scope>
    <source>
        <strain evidence="1 2">159R</strain>
    </source>
</reference>
<evidence type="ECO:0000313" key="2">
    <source>
        <dbReference type="Proteomes" id="UP000294555"/>
    </source>
</evidence>